<sequence>MRMRGGFLREGCNFHAQPGQSGATTPFWYMYDMRLFEATDLRLYQDHTSGRAVPQRSPARPPCNRKMACPLLLLPWCVLHHPEWPARYYCRHVSRGRGPPQALARAQSRQPVQHCLSRTDPPLLLLSPGRPSTSVPSLRTCEISSTGPRPRAHYVAPVTTPAVNQA</sequence>
<proteinExistence type="predicted"/>
<evidence type="ECO:0000313" key="2">
    <source>
        <dbReference type="EMBL" id="KAF2636039.1"/>
    </source>
</evidence>
<reference evidence="2" key="1">
    <citation type="journal article" date="2020" name="Stud. Mycol.">
        <title>101 Dothideomycetes genomes: a test case for predicting lifestyles and emergence of pathogens.</title>
        <authorList>
            <person name="Haridas S."/>
            <person name="Albert R."/>
            <person name="Binder M."/>
            <person name="Bloem J."/>
            <person name="Labutti K."/>
            <person name="Salamov A."/>
            <person name="Andreopoulos B."/>
            <person name="Baker S."/>
            <person name="Barry K."/>
            <person name="Bills G."/>
            <person name="Bluhm B."/>
            <person name="Cannon C."/>
            <person name="Castanera R."/>
            <person name="Culley D."/>
            <person name="Daum C."/>
            <person name="Ezra D."/>
            <person name="Gonzalez J."/>
            <person name="Henrissat B."/>
            <person name="Kuo A."/>
            <person name="Liang C."/>
            <person name="Lipzen A."/>
            <person name="Lutzoni F."/>
            <person name="Magnuson J."/>
            <person name="Mondo S."/>
            <person name="Nolan M."/>
            <person name="Ohm R."/>
            <person name="Pangilinan J."/>
            <person name="Park H.-J."/>
            <person name="Ramirez L."/>
            <person name="Alfaro M."/>
            <person name="Sun H."/>
            <person name="Tritt A."/>
            <person name="Yoshinaga Y."/>
            <person name="Zwiers L.-H."/>
            <person name="Turgeon B."/>
            <person name="Goodwin S."/>
            <person name="Spatafora J."/>
            <person name="Crous P."/>
            <person name="Grigoriev I."/>
        </authorList>
    </citation>
    <scope>NUCLEOTIDE SEQUENCE</scope>
    <source>
        <strain evidence="2">CBS 473.64</strain>
    </source>
</reference>
<organism evidence="2 3">
    <name type="scientific">Massarina eburnea CBS 473.64</name>
    <dbReference type="NCBI Taxonomy" id="1395130"/>
    <lineage>
        <taxon>Eukaryota</taxon>
        <taxon>Fungi</taxon>
        <taxon>Dikarya</taxon>
        <taxon>Ascomycota</taxon>
        <taxon>Pezizomycotina</taxon>
        <taxon>Dothideomycetes</taxon>
        <taxon>Pleosporomycetidae</taxon>
        <taxon>Pleosporales</taxon>
        <taxon>Massarineae</taxon>
        <taxon>Massarinaceae</taxon>
        <taxon>Massarina</taxon>
    </lineage>
</organism>
<dbReference type="EMBL" id="MU006801">
    <property type="protein sequence ID" value="KAF2636039.1"/>
    <property type="molecule type" value="Genomic_DNA"/>
</dbReference>
<keyword evidence="3" id="KW-1185">Reference proteome</keyword>
<name>A0A6A6RKE8_9PLEO</name>
<feature type="region of interest" description="Disordered" evidence="1">
    <location>
        <begin position="128"/>
        <end position="152"/>
    </location>
</feature>
<dbReference type="Proteomes" id="UP000799753">
    <property type="component" value="Unassembled WGS sequence"/>
</dbReference>
<dbReference type="AlphaFoldDB" id="A0A6A6RKE8"/>
<evidence type="ECO:0000256" key="1">
    <source>
        <dbReference type="SAM" id="MobiDB-lite"/>
    </source>
</evidence>
<gene>
    <name evidence="2" type="ORF">P280DRAFT_163379</name>
</gene>
<accession>A0A6A6RKE8</accession>
<evidence type="ECO:0000313" key="3">
    <source>
        <dbReference type="Proteomes" id="UP000799753"/>
    </source>
</evidence>
<protein>
    <submittedName>
        <fullName evidence="2">Uncharacterized protein</fullName>
    </submittedName>
</protein>